<dbReference type="Gene3D" id="3.30.420.10">
    <property type="entry name" value="Ribonuclease H-like superfamily/Ribonuclease H"/>
    <property type="match status" value="1"/>
</dbReference>
<dbReference type="AlphaFoldDB" id="A0A5S6PZ49"/>
<keyword evidence="2" id="KW-0863">Zinc-finger</keyword>
<dbReference type="InterPro" id="IPR012337">
    <property type="entry name" value="RNaseH-like_sf"/>
</dbReference>
<name>A0A5S6PZ49_TRIMR</name>
<dbReference type="GO" id="GO:0005634">
    <property type="term" value="C:nucleus"/>
    <property type="evidence" value="ECO:0007669"/>
    <property type="project" value="TreeGrafter"/>
</dbReference>
<dbReference type="PANTHER" id="PTHR37975">
    <property type="entry name" value="FLYWCH ZINC FINGER TRANSCRIPTION FACTOR HOMOLOG"/>
    <property type="match status" value="1"/>
</dbReference>
<evidence type="ECO:0000259" key="5">
    <source>
        <dbReference type="Pfam" id="PF04500"/>
    </source>
</evidence>
<accession>A0A5S6PZ49</accession>
<keyword evidence="3" id="KW-0862">Zinc</keyword>
<evidence type="ECO:0000313" key="6">
    <source>
        <dbReference type="Proteomes" id="UP000046395"/>
    </source>
</evidence>
<dbReference type="Gene3D" id="2.20.25.240">
    <property type="match status" value="1"/>
</dbReference>
<reference evidence="7" key="1">
    <citation type="submission" date="2019-12" db="UniProtKB">
        <authorList>
            <consortium name="WormBaseParasite"/>
        </authorList>
    </citation>
    <scope>IDENTIFICATION</scope>
</reference>
<dbReference type="GO" id="GO:0043565">
    <property type="term" value="F:sequence-specific DNA binding"/>
    <property type="evidence" value="ECO:0007669"/>
    <property type="project" value="TreeGrafter"/>
</dbReference>
<organism evidence="6 7">
    <name type="scientific">Trichuris muris</name>
    <name type="common">Mouse whipworm</name>
    <dbReference type="NCBI Taxonomy" id="70415"/>
    <lineage>
        <taxon>Eukaryota</taxon>
        <taxon>Metazoa</taxon>
        <taxon>Ecdysozoa</taxon>
        <taxon>Nematoda</taxon>
        <taxon>Enoplea</taxon>
        <taxon>Dorylaimia</taxon>
        <taxon>Trichinellida</taxon>
        <taxon>Trichuridae</taxon>
        <taxon>Trichuris</taxon>
    </lineage>
</organism>
<dbReference type="GO" id="GO:0045892">
    <property type="term" value="P:negative regulation of DNA-templated transcription"/>
    <property type="evidence" value="ECO:0007669"/>
    <property type="project" value="TreeGrafter"/>
</dbReference>
<proteinExistence type="predicted"/>
<dbReference type="Proteomes" id="UP000046395">
    <property type="component" value="Unassembled WGS sequence"/>
</dbReference>
<evidence type="ECO:0000256" key="3">
    <source>
        <dbReference type="ARBA" id="ARBA00022833"/>
    </source>
</evidence>
<dbReference type="PANTHER" id="PTHR37975:SF3">
    <property type="entry name" value="FLYWCH TRANSCRIPTION FACTOR 3"/>
    <property type="match status" value="1"/>
</dbReference>
<evidence type="ECO:0000313" key="7">
    <source>
        <dbReference type="WBParaSite" id="TMUE_0000000012.1"/>
    </source>
</evidence>
<evidence type="ECO:0000256" key="2">
    <source>
        <dbReference type="ARBA" id="ARBA00022771"/>
    </source>
</evidence>
<dbReference type="GO" id="GO:0003700">
    <property type="term" value="F:DNA-binding transcription factor activity"/>
    <property type="evidence" value="ECO:0007669"/>
    <property type="project" value="TreeGrafter"/>
</dbReference>
<keyword evidence="6" id="KW-1185">Reference proteome</keyword>
<dbReference type="InterPro" id="IPR007588">
    <property type="entry name" value="Znf_FLYWCH"/>
</dbReference>
<dbReference type="InterPro" id="IPR036397">
    <property type="entry name" value="RNaseH_sf"/>
</dbReference>
<dbReference type="Pfam" id="PF25969">
    <property type="entry name" value="NUDT9_N"/>
    <property type="match status" value="1"/>
</dbReference>
<evidence type="ECO:0000256" key="1">
    <source>
        <dbReference type="ARBA" id="ARBA00022723"/>
    </source>
</evidence>
<keyword evidence="1" id="KW-0479">Metal-binding</keyword>
<feature type="region of interest" description="Disordered" evidence="4">
    <location>
        <begin position="561"/>
        <end position="607"/>
    </location>
</feature>
<sequence>MTSAAPETAMSHFMSKRNREKVAYNGHMFTFDRLNAAGTVKFWRCDQRSMEECKARIHTLVSTGEVIKEINHHCHGSDAARVQVKAIVARKWKKRRVSVIAVDGKQFQCKGIGIVRLQPAEGGTPVEVEVIVTSVKPLGFDFVLGMNGIAVLGGVPVDVERRVRFGLEKSVACVATVTELRLDERDFAASHNHDTRSWTTLWKWSGSRSQASCTTPQRSIRQLKKPGPPMKRNCRTGSRIDGFVKRRINDASASWDEVVDDRELRGLLLEIADAMKKWDPAQGIRDISGDSAKVEVDASALGIGVALEVSGSIIEDAAWLRPHDSCHINMAELDAVIKGLNLVLTWQMKKIELITNSATVHRWISDSLSVRTRLKTKAASEMLIRRRVGLVLSLGREYNLDLTITLVRSADNKVDALTRVPQRLCERRRGGASSCVCGGWQFDSVTIGGQDPPRCGSSRRKENTLLCQAVLSDRVKATYSTDHCQLPNVPIYRPCTREMEALEHSSVCNFDNSRNTYSATLTVVASTDPSDAVQPLSEDRWAKDKSAEVVRDRITTSAQNSDQILRCARRSTTSASPEEPVSSEQGVDGCGRTTSASAEERAPSEQASQPPLVIMNVQHNFVALAGGAVLLFVTVSYGQHACSKESPPEPVLFSRPEKRLWNSTNPYVGVKWNVPCCWDTCDPPMSDPLFKPKFNAKDGKVDRRRVATKCGRGTYHVGKGMPYNPAGKTGYAGLGYFRRWGPNFYVKVLLTMKQKDQMYVLCKKNSSSYFEGFVDDVENEFPKNLQNLLEQYLYEDNVPKRKERC</sequence>
<dbReference type="GO" id="GO:0008270">
    <property type="term" value="F:zinc ion binding"/>
    <property type="evidence" value="ECO:0007669"/>
    <property type="project" value="UniProtKB-KW"/>
</dbReference>
<dbReference type="WBParaSite" id="TMUE_0000000012.1">
    <property type="protein sequence ID" value="TMUE_0000000012.1"/>
    <property type="gene ID" value="WBGene00295960"/>
</dbReference>
<dbReference type="SUPFAM" id="SSF53098">
    <property type="entry name" value="Ribonuclease H-like"/>
    <property type="match status" value="1"/>
</dbReference>
<dbReference type="Pfam" id="PF04500">
    <property type="entry name" value="FLYWCH"/>
    <property type="match status" value="1"/>
</dbReference>
<protein>
    <submittedName>
        <fullName evidence="7">FLYWCH-type domain-containing protein</fullName>
    </submittedName>
</protein>
<feature type="domain" description="FLYWCH-type" evidence="5">
    <location>
        <begin position="15"/>
        <end position="75"/>
    </location>
</feature>
<evidence type="ECO:0000256" key="4">
    <source>
        <dbReference type="SAM" id="MobiDB-lite"/>
    </source>
</evidence>
<dbReference type="InterPro" id="IPR052887">
    <property type="entry name" value="FLYWCH-type_ZF"/>
</dbReference>